<name>A0ABU3Z6V7_9FIRM</name>
<proteinExistence type="predicted"/>
<accession>A0ABU3Z6V7</accession>
<comment type="caution">
    <text evidence="2">The sequence shown here is derived from an EMBL/GenBank/DDBJ whole genome shotgun (WGS) entry which is preliminary data.</text>
</comment>
<keyword evidence="3" id="KW-1185">Reference proteome</keyword>
<gene>
    <name evidence="2" type="ORF">RVY80_01095</name>
</gene>
<dbReference type="CDD" id="cd04182">
    <property type="entry name" value="GT_2_like_f"/>
    <property type="match status" value="1"/>
</dbReference>
<dbReference type="PANTHER" id="PTHR43777:SF1">
    <property type="entry name" value="MOLYBDENUM COFACTOR CYTIDYLYLTRANSFERASE"/>
    <property type="match status" value="1"/>
</dbReference>
<dbReference type="Proteomes" id="UP001272515">
    <property type="component" value="Unassembled WGS sequence"/>
</dbReference>
<dbReference type="RefSeq" id="WP_317329298.1">
    <property type="nucleotide sequence ID" value="NZ_JAWJZA010000010.1"/>
</dbReference>
<reference evidence="2 3" key="1">
    <citation type="submission" date="2023-10" db="EMBL/GenBank/DDBJ databases">
        <title>Veillonella sp. nov., isolated from a pig farm feces dump.</title>
        <authorList>
            <person name="Chang Y.-H."/>
        </authorList>
    </citation>
    <scope>NUCLEOTIDE SEQUENCE [LARGE SCALE GENOMIC DNA]</scope>
    <source>
        <strain evidence="2 3">YH-vei2233</strain>
    </source>
</reference>
<sequence>MAIGIVLLTAGESKRMGKNKQLLPWLEGTILDSVCDALTGGVCQALGCIHGVGEAYEHPYVAVTGLTHDELVPILSQYGFTSVQNPEPSRGQSVSLQIGVNAVCELANSLNVHLDGIVCSVGDQPLLSAGVVSKLVTQFQAQHSEQAIVCPRYGESQQPGNPVLFGAHWFNELKQIDGDRGGRRILKETGKPYVTYVSIQEDMGVDVDTPDDYQRLLEIERSK</sequence>
<dbReference type="PANTHER" id="PTHR43777">
    <property type="entry name" value="MOLYBDENUM COFACTOR CYTIDYLYLTRANSFERASE"/>
    <property type="match status" value="1"/>
</dbReference>
<dbReference type="Gene3D" id="3.90.550.10">
    <property type="entry name" value="Spore Coat Polysaccharide Biosynthesis Protein SpsA, Chain A"/>
    <property type="match status" value="1"/>
</dbReference>
<evidence type="ECO:0000313" key="2">
    <source>
        <dbReference type="EMBL" id="MDV5087451.1"/>
    </source>
</evidence>
<protein>
    <submittedName>
        <fullName evidence="2">Nucleotidyltransferase family protein</fullName>
    </submittedName>
</protein>
<dbReference type="InterPro" id="IPR025877">
    <property type="entry name" value="MobA-like_NTP_Trfase"/>
</dbReference>
<evidence type="ECO:0000259" key="1">
    <source>
        <dbReference type="Pfam" id="PF12804"/>
    </source>
</evidence>
<feature type="domain" description="MobA-like NTP transferase" evidence="1">
    <location>
        <begin position="6"/>
        <end position="189"/>
    </location>
</feature>
<dbReference type="SUPFAM" id="SSF53448">
    <property type="entry name" value="Nucleotide-diphospho-sugar transferases"/>
    <property type="match status" value="1"/>
</dbReference>
<organism evidence="2 3">
    <name type="scientific">Veillonella absiana</name>
    <dbReference type="NCBI Taxonomy" id="3079305"/>
    <lineage>
        <taxon>Bacteria</taxon>
        <taxon>Bacillati</taxon>
        <taxon>Bacillota</taxon>
        <taxon>Negativicutes</taxon>
        <taxon>Veillonellales</taxon>
        <taxon>Veillonellaceae</taxon>
        <taxon>Veillonella</taxon>
    </lineage>
</organism>
<dbReference type="EMBL" id="JAWJZB010000001">
    <property type="protein sequence ID" value="MDV5087451.1"/>
    <property type="molecule type" value="Genomic_DNA"/>
</dbReference>
<dbReference type="InterPro" id="IPR029044">
    <property type="entry name" value="Nucleotide-diphossugar_trans"/>
</dbReference>
<evidence type="ECO:0000313" key="3">
    <source>
        <dbReference type="Proteomes" id="UP001272515"/>
    </source>
</evidence>
<dbReference type="Pfam" id="PF12804">
    <property type="entry name" value="NTP_transf_3"/>
    <property type="match status" value="1"/>
</dbReference>